<dbReference type="OrthoDB" id="9806665at2"/>
<comment type="similarity">
    <text evidence="1">Belongs to the YggT family.</text>
</comment>
<reference evidence="3 4" key="1">
    <citation type="submission" date="2019-06" db="EMBL/GenBank/DDBJ databases">
        <title>Whole genome shotgun sequence of Vibrio inusitatus NBRC 102082.</title>
        <authorList>
            <person name="Hosoyama A."/>
            <person name="Uohara A."/>
            <person name="Ohji S."/>
            <person name="Ichikawa N."/>
        </authorList>
    </citation>
    <scope>NUCLEOTIDE SEQUENCE [LARGE SCALE GENOMIC DNA]</scope>
    <source>
        <strain evidence="3 4">NBRC 102082</strain>
    </source>
</reference>
<organism evidence="3 4">
    <name type="scientific">Vibrio inusitatus NBRC 102082</name>
    <dbReference type="NCBI Taxonomy" id="1219070"/>
    <lineage>
        <taxon>Bacteria</taxon>
        <taxon>Pseudomonadati</taxon>
        <taxon>Pseudomonadota</taxon>
        <taxon>Gammaproteobacteria</taxon>
        <taxon>Vibrionales</taxon>
        <taxon>Vibrionaceae</taxon>
        <taxon>Vibrio</taxon>
    </lineage>
</organism>
<gene>
    <name evidence="3" type="ORF">VIN01S_32440</name>
</gene>
<dbReference type="GO" id="GO:0016020">
    <property type="term" value="C:membrane"/>
    <property type="evidence" value="ECO:0007669"/>
    <property type="project" value="InterPro"/>
</dbReference>
<accession>A0A4Y3I0D3</accession>
<name>A0A4Y3I0D3_9VIBR</name>
<feature type="transmembrane region" description="Helical" evidence="2">
    <location>
        <begin position="149"/>
        <end position="170"/>
    </location>
</feature>
<feature type="transmembrane region" description="Helical" evidence="2">
    <location>
        <begin position="6"/>
        <end position="25"/>
    </location>
</feature>
<dbReference type="AlphaFoldDB" id="A0A4Y3I0D3"/>
<dbReference type="Proteomes" id="UP000318717">
    <property type="component" value="Unassembled WGS sequence"/>
</dbReference>
<evidence type="ECO:0000256" key="1">
    <source>
        <dbReference type="ARBA" id="ARBA00010894"/>
    </source>
</evidence>
<proteinExistence type="inferred from homology"/>
<dbReference type="Pfam" id="PF02325">
    <property type="entry name" value="CCB3_YggT"/>
    <property type="match status" value="2"/>
</dbReference>
<dbReference type="PANTHER" id="PTHR33219:SF14">
    <property type="entry name" value="PROTEIN COFACTOR ASSEMBLY OF COMPLEX C SUBUNIT B CCB3, CHLOROPLASTIC-RELATED"/>
    <property type="match status" value="1"/>
</dbReference>
<keyword evidence="2" id="KW-1133">Transmembrane helix</keyword>
<comment type="caution">
    <text evidence="3">The sequence shown here is derived from an EMBL/GenBank/DDBJ whole genome shotgun (WGS) entry which is preliminary data.</text>
</comment>
<dbReference type="RefSeq" id="WP_141346880.1">
    <property type="nucleotide sequence ID" value="NZ_BJLF01000019.1"/>
</dbReference>
<dbReference type="InterPro" id="IPR003425">
    <property type="entry name" value="CCB3/YggT"/>
</dbReference>
<evidence type="ECO:0000313" key="4">
    <source>
        <dbReference type="Proteomes" id="UP000318717"/>
    </source>
</evidence>
<evidence type="ECO:0000313" key="3">
    <source>
        <dbReference type="EMBL" id="GEA52440.1"/>
    </source>
</evidence>
<dbReference type="EMBL" id="BJLF01000019">
    <property type="protein sequence ID" value="GEA52440.1"/>
    <property type="molecule type" value="Genomic_DNA"/>
</dbReference>
<sequence length="189" mass="21156">MNSMQFLVTTFFDLYIMVVILRIWLQAARADFYNPFSQFIVKATQPVLKPLRRVIPSIGNVDLATLTFAYVLCVLKFVLLMLMASNGAVGFSPDLLIIGLLALIKAGGKLLFWVLLLRAILSWVSQGRSPIEYVFHQLTEPMLAPIRRILPAMGGLDLSVLVLFIVLQFANFLMGDLTSSLFGPIWYGL</sequence>
<keyword evidence="2" id="KW-0472">Membrane</keyword>
<feature type="transmembrane region" description="Helical" evidence="2">
    <location>
        <begin position="61"/>
        <end position="83"/>
    </location>
</feature>
<keyword evidence="2" id="KW-0812">Transmembrane</keyword>
<feature type="transmembrane region" description="Helical" evidence="2">
    <location>
        <begin position="95"/>
        <end position="121"/>
    </location>
</feature>
<dbReference type="PANTHER" id="PTHR33219">
    <property type="entry name" value="YLMG HOMOLOG PROTEIN 2, CHLOROPLASTIC"/>
    <property type="match status" value="1"/>
</dbReference>
<protein>
    <submittedName>
        <fullName evidence="3">Membrane protein</fullName>
    </submittedName>
</protein>
<keyword evidence="4" id="KW-1185">Reference proteome</keyword>
<evidence type="ECO:0000256" key="2">
    <source>
        <dbReference type="SAM" id="Phobius"/>
    </source>
</evidence>